<protein>
    <submittedName>
        <fullName evidence="1">DUF1699 family protein</fullName>
    </submittedName>
</protein>
<gene>
    <name evidence="1" type="ORF">P0O24_01235</name>
</gene>
<proteinExistence type="predicted"/>
<evidence type="ECO:0000313" key="1">
    <source>
        <dbReference type="EMBL" id="MDF0592208.1"/>
    </source>
</evidence>
<accession>A0ABT5XBW7</accession>
<dbReference type="Proteomes" id="UP001215956">
    <property type="component" value="Unassembled WGS sequence"/>
</dbReference>
<keyword evidence="2" id="KW-1185">Reference proteome</keyword>
<comment type="caution">
    <text evidence="1">The sequence shown here is derived from an EMBL/GenBank/DDBJ whole genome shotgun (WGS) entry which is preliminary data.</text>
</comment>
<reference evidence="1 2" key="1">
    <citation type="submission" date="2023-03" db="EMBL/GenBank/DDBJ databases">
        <title>Whole genome sequencing of Methanotrichaceae archaeon M04Ac.</title>
        <authorList>
            <person name="Khomyakova M.A."/>
            <person name="Merkel A.Y."/>
            <person name="Slobodkin A.I."/>
        </authorList>
    </citation>
    <scope>NUCLEOTIDE SEQUENCE [LARGE SCALE GENOMIC DNA]</scope>
    <source>
        <strain evidence="1 2">M04Ac</strain>
    </source>
</reference>
<evidence type="ECO:0000313" key="2">
    <source>
        <dbReference type="Proteomes" id="UP001215956"/>
    </source>
</evidence>
<dbReference type="Pfam" id="PF08004">
    <property type="entry name" value="DUF1699"/>
    <property type="match status" value="1"/>
</dbReference>
<dbReference type="InterPro" id="IPR012546">
    <property type="entry name" value="DUF1699"/>
</dbReference>
<dbReference type="EMBL" id="JARFPL010000002">
    <property type="protein sequence ID" value="MDF0592208.1"/>
    <property type="molecule type" value="Genomic_DNA"/>
</dbReference>
<dbReference type="RefSeq" id="WP_316967916.1">
    <property type="nucleotide sequence ID" value="NZ_JARFPL010000002.1"/>
</dbReference>
<organism evidence="1 2">
    <name type="scientific">Candidatus Methanocrinis alkalitolerans</name>
    <dbReference type="NCBI Taxonomy" id="3033395"/>
    <lineage>
        <taxon>Archaea</taxon>
        <taxon>Methanobacteriati</taxon>
        <taxon>Methanobacteriota</taxon>
        <taxon>Stenosarchaea group</taxon>
        <taxon>Methanomicrobia</taxon>
        <taxon>Methanotrichales</taxon>
        <taxon>Methanotrichaceae</taxon>
        <taxon>Methanocrinis</taxon>
    </lineage>
</organism>
<sequence>MKIRIVNSKEEIAKLDPRERVVHLAFPLPAVVLFELMKRCPRLKAIEVPPSRFPKLSKPTWCLLEVQGVKVFPGRIWGHRTDIDEYYTVDEGAILQRAGELRAEGLDSGEIVAKAAAEAGVSAGLVGFILGR</sequence>
<name>A0ABT5XBW7_9EURY</name>